<evidence type="ECO:0000259" key="1">
    <source>
        <dbReference type="Pfam" id="PF06985"/>
    </source>
</evidence>
<dbReference type="AlphaFoldDB" id="A0A0B2WM42"/>
<dbReference type="Proteomes" id="UP000030816">
    <property type="component" value="Unassembled WGS sequence"/>
</dbReference>
<comment type="caution">
    <text evidence="2">The sequence shown here is derived from an EMBL/GenBank/DDBJ whole genome shotgun (WGS) entry which is preliminary data.</text>
</comment>
<dbReference type="GeneID" id="63742549"/>
<dbReference type="HOGENOM" id="CLU_002639_6_3_1"/>
<proteinExistence type="predicted"/>
<dbReference type="EMBL" id="AZHE01000042">
    <property type="protein sequence ID" value="KHN94085.1"/>
    <property type="molecule type" value="Genomic_DNA"/>
</dbReference>
<feature type="domain" description="Heterokaryon incompatibility" evidence="1">
    <location>
        <begin position="203"/>
        <end position="347"/>
    </location>
</feature>
<organism evidence="2 3">
    <name type="scientific">Metarhizium album (strain ARSEF 1941)</name>
    <dbReference type="NCBI Taxonomy" id="1081103"/>
    <lineage>
        <taxon>Eukaryota</taxon>
        <taxon>Fungi</taxon>
        <taxon>Dikarya</taxon>
        <taxon>Ascomycota</taxon>
        <taxon>Pezizomycotina</taxon>
        <taxon>Sordariomycetes</taxon>
        <taxon>Hypocreomycetidae</taxon>
        <taxon>Hypocreales</taxon>
        <taxon>Clavicipitaceae</taxon>
        <taxon>Metarhizium</taxon>
    </lineage>
</organism>
<dbReference type="InterPro" id="IPR010730">
    <property type="entry name" value="HET"/>
</dbReference>
<dbReference type="PANTHER" id="PTHR33112:SF10">
    <property type="entry name" value="TOL"/>
    <property type="match status" value="1"/>
</dbReference>
<dbReference type="PANTHER" id="PTHR33112">
    <property type="entry name" value="DOMAIN PROTEIN, PUTATIVE-RELATED"/>
    <property type="match status" value="1"/>
</dbReference>
<evidence type="ECO:0000313" key="2">
    <source>
        <dbReference type="EMBL" id="KHN94085.1"/>
    </source>
</evidence>
<accession>A0A0B2WM42</accession>
<evidence type="ECO:0000313" key="3">
    <source>
        <dbReference type="Proteomes" id="UP000030816"/>
    </source>
</evidence>
<gene>
    <name evidence="2" type="ORF">MAM_08094</name>
</gene>
<sequence length="684" mass="76544">MPYCDRCGTLTARELRENDLLLHPNLKCLKDRADGGCELCFVFWTAFKRDAAKYVDRLLRGESPFPQGSEWSPGIWLNGNQFGHPTSGDTVAVSCGRRGPKSSFWEHVNPEPIEAVLEVYEGPGPPSKYNIRGRRSTAYQDPGLHVVLIRQWMAACRAHHPRCSLALGKGCEMPTRVMHVGDPVTDRKPRLVSAAEDGICEPYLALSYCWGASTAGFAKLTDATYSSFVLGIDESDLSKSHQEMMSLARALGVQYVWIDALCIIQSNTADWERESRRMAIVYGNAALTVIAGRSSDSGHGFIANDSDYLGTFCELPKESSEKSTIMVGLKRSPDIGPTSTRAWCFQERLLSQRAVVFGTDQLKFSCRAGTVYEDGFKSAEYAGSRLLASTPTRPHMRDEQQVMMHETLKEWYGLLFPYTRCKLSNPHDVFASLAAIAQHVAKVLGSRYLAGIWECDIVRGLMWRPTYHLAPNWEQTVRPKPTSLTGSGTTRDVVCAPSWSWASVQGQVLQQSFSPPNVELYRDASNFNIRPRPSHPDRWSEGSECGADKLHMPVCELRFMGRVVEARILDESPKLRYTRLRQSAKRPVKGLAHSRYSVLLVDVGAPRRELDSDELLDNVTALGHVDVQEERVGVSTIYCLLVVSRYGLMLKSHNANGSYSRLGWFMLEQDQWFRGQVEIDIALG</sequence>
<name>A0A0B2WM42_METAS</name>
<protein>
    <submittedName>
        <fullName evidence="2">Heterokaryon incompatibility</fullName>
    </submittedName>
</protein>
<reference evidence="2 3" key="1">
    <citation type="journal article" date="2014" name="Proc. Natl. Acad. Sci. U.S.A.">
        <title>Trajectory and genomic determinants of fungal-pathogen speciation and host adaptation.</title>
        <authorList>
            <person name="Hu X."/>
            <person name="Xiao G."/>
            <person name="Zheng P."/>
            <person name="Shang Y."/>
            <person name="Su Y."/>
            <person name="Zhang X."/>
            <person name="Liu X."/>
            <person name="Zhan S."/>
            <person name="St Leger R.J."/>
            <person name="Wang C."/>
        </authorList>
    </citation>
    <scope>NUCLEOTIDE SEQUENCE [LARGE SCALE GENOMIC DNA]</scope>
    <source>
        <strain evidence="2 3">ARSEF 1941</strain>
    </source>
</reference>
<dbReference type="RefSeq" id="XP_040675151.1">
    <property type="nucleotide sequence ID" value="XM_040826892.1"/>
</dbReference>
<dbReference type="OrthoDB" id="47007at2759"/>
<dbReference type="STRING" id="1081103.A0A0B2WM42"/>
<dbReference type="Pfam" id="PF06985">
    <property type="entry name" value="HET"/>
    <property type="match status" value="1"/>
</dbReference>
<keyword evidence="3" id="KW-1185">Reference proteome</keyword>